<name>A0A840AMP9_9HYPH</name>
<keyword evidence="1" id="KW-0378">Hydrolase</keyword>
<dbReference type="PANTHER" id="PTHR48081:SF8">
    <property type="entry name" value="ALPHA_BETA HYDROLASE FOLD-3 DOMAIN-CONTAINING PROTEIN-RELATED"/>
    <property type="match status" value="1"/>
</dbReference>
<dbReference type="Pfam" id="PF07859">
    <property type="entry name" value="Abhydrolase_3"/>
    <property type="match status" value="1"/>
</dbReference>
<keyword evidence="4" id="KW-1185">Reference proteome</keyword>
<evidence type="ECO:0000313" key="3">
    <source>
        <dbReference type="EMBL" id="MBB3929795.1"/>
    </source>
</evidence>
<proteinExistence type="predicted"/>
<gene>
    <name evidence="3" type="ORF">GGR25_000814</name>
</gene>
<dbReference type="InterPro" id="IPR029058">
    <property type="entry name" value="AB_hydrolase_fold"/>
</dbReference>
<dbReference type="GO" id="GO:0016787">
    <property type="term" value="F:hydrolase activity"/>
    <property type="evidence" value="ECO:0007669"/>
    <property type="project" value="UniProtKB-KW"/>
</dbReference>
<dbReference type="EMBL" id="JACIDS010000001">
    <property type="protein sequence ID" value="MBB3929795.1"/>
    <property type="molecule type" value="Genomic_DNA"/>
</dbReference>
<reference evidence="3 4" key="1">
    <citation type="submission" date="2020-08" db="EMBL/GenBank/DDBJ databases">
        <title>Genomic Encyclopedia of Type Strains, Phase IV (KMG-IV): sequencing the most valuable type-strain genomes for metagenomic binning, comparative biology and taxonomic classification.</title>
        <authorList>
            <person name="Goeker M."/>
        </authorList>
    </citation>
    <scope>NUCLEOTIDE SEQUENCE [LARGE SCALE GENOMIC DNA]</scope>
    <source>
        <strain evidence="3 4">DSM 25966</strain>
    </source>
</reference>
<dbReference type="PANTHER" id="PTHR48081">
    <property type="entry name" value="AB HYDROLASE SUPERFAMILY PROTEIN C4A8.06C"/>
    <property type="match status" value="1"/>
</dbReference>
<dbReference type="Proteomes" id="UP000553963">
    <property type="component" value="Unassembled WGS sequence"/>
</dbReference>
<dbReference type="InterPro" id="IPR013094">
    <property type="entry name" value="AB_hydrolase_3"/>
</dbReference>
<evidence type="ECO:0000256" key="1">
    <source>
        <dbReference type="ARBA" id="ARBA00022801"/>
    </source>
</evidence>
<evidence type="ECO:0000313" key="4">
    <source>
        <dbReference type="Proteomes" id="UP000553963"/>
    </source>
</evidence>
<feature type="domain" description="Alpha/beta hydrolase fold-3" evidence="2">
    <location>
        <begin position="103"/>
        <end position="304"/>
    </location>
</feature>
<dbReference type="RefSeq" id="WP_210299792.1">
    <property type="nucleotide sequence ID" value="NZ_JACIDS010000001.1"/>
</dbReference>
<accession>A0A840AMP9</accession>
<dbReference type="Gene3D" id="3.40.50.1820">
    <property type="entry name" value="alpha/beta hydrolase"/>
    <property type="match status" value="1"/>
</dbReference>
<organism evidence="3 4">
    <name type="scientific">Kaistia hirudinis</name>
    <dbReference type="NCBI Taxonomy" id="1293440"/>
    <lineage>
        <taxon>Bacteria</taxon>
        <taxon>Pseudomonadati</taxon>
        <taxon>Pseudomonadota</taxon>
        <taxon>Alphaproteobacteria</taxon>
        <taxon>Hyphomicrobiales</taxon>
        <taxon>Kaistiaceae</taxon>
        <taxon>Kaistia</taxon>
    </lineage>
</organism>
<dbReference type="InterPro" id="IPR050300">
    <property type="entry name" value="GDXG_lipolytic_enzyme"/>
</dbReference>
<sequence>MTLMRPAKDDRFLLSADRSLASLCSPDAISASTHAVNTRVAEALAAITLPDGLPAMREAYARGELGLPASPKSPRARTTTIEGPAGPIGLRILVPDEVRGVYLHIHGGGWIVGSNDTWDEQLEYFGREAGMVAVSLDYRLAPEHPAPAAIDDCVAVASWLIEHAEREFGTSWLSIGGESAGSNLAVLTLLRLRDAGKGDAFRAASLLYGVFDLSLTPSVFLVKGAPFISLEAMRRFTGAFAGDVDLKDPAISPLYADLHDLSPALFSVGSVDPLLDDSLFMFMRWQAAGNLAQLAVYPGGTHGFNTLNGELAAVGNRGVATFLKAMRTEAAS</sequence>
<protein>
    <submittedName>
        <fullName evidence="3">Acetyl esterase/lipase</fullName>
    </submittedName>
</protein>
<evidence type="ECO:0000259" key="2">
    <source>
        <dbReference type="Pfam" id="PF07859"/>
    </source>
</evidence>
<comment type="caution">
    <text evidence="3">The sequence shown here is derived from an EMBL/GenBank/DDBJ whole genome shotgun (WGS) entry which is preliminary data.</text>
</comment>
<dbReference type="AlphaFoldDB" id="A0A840AMP9"/>
<dbReference type="SUPFAM" id="SSF53474">
    <property type="entry name" value="alpha/beta-Hydrolases"/>
    <property type="match status" value="1"/>
</dbReference>